<dbReference type="EMBL" id="OX459955">
    <property type="protein sequence ID" value="CAI9160031.1"/>
    <property type="molecule type" value="Genomic_DNA"/>
</dbReference>
<evidence type="ECO:0000313" key="1">
    <source>
        <dbReference type="EMBL" id="CAI9160031.1"/>
    </source>
</evidence>
<dbReference type="Proteomes" id="UP001176941">
    <property type="component" value="Chromosome 19"/>
</dbReference>
<gene>
    <name evidence="1" type="ORF">MRATA1EN1_LOCUS8993</name>
</gene>
<evidence type="ECO:0000313" key="2">
    <source>
        <dbReference type="Proteomes" id="UP001176941"/>
    </source>
</evidence>
<name>A0ABN8YFV7_RANTA</name>
<accession>A0ABN8YFV7</accession>
<protein>
    <submittedName>
        <fullName evidence="1">Uncharacterized protein</fullName>
    </submittedName>
</protein>
<proteinExistence type="predicted"/>
<organism evidence="1 2">
    <name type="scientific">Rangifer tarandus platyrhynchus</name>
    <name type="common">Svalbard reindeer</name>
    <dbReference type="NCBI Taxonomy" id="3082113"/>
    <lineage>
        <taxon>Eukaryota</taxon>
        <taxon>Metazoa</taxon>
        <taxon>Chordata</taxon>
        <taxon>Craniata</taxon>
        <taxon>Vertebrata</taxon>
        <taxon>Euteleostomi</taxon>
        <taxon>Mammalia</taxon>
        <taxon>Eutheria</taxon>
        <taxon>Laurasiatheria</taxon>
        <taxon>Artiodactyla</taxon>
        <taxon>Ruminantia</taxon>
        <taxon>Pecora</taxon>
        <taxon>Cervidae</taxon>
        <taxon>Odocoileinae</taxon>
        <taxon>Rangifer</taxon>
    </lineage>
</organism>
<keyword evidence="2" id="KW-1185">Reference proteome</keyword>
<sequence>MHTQRPRWGGVGGAPWFLSGPAQPLPLWPGLWGPRPPGKSCTRGYWGPGFSGAAVTEIYVFVLNHDEGVKERQPLPEMEKWSVGSPGLSPGLQPPAQPLTAWPAASPQALRLQRLCEHGSGWTRCSPTGHGVNNLWAPWEPGALPNPHSPIHHPSIHPPIHPSIQKCLLSALSCWAPHPLHLGHPSPHPHPLQWSSAQIGFVWPCCDFQTFDFLEKPRFLLFWKNG</sequence>
<reference evidence="1" key="1">
    <citation type="submission" date="2023-04" db="EMBL/GenBank/DDBJ databases">
        <authorList>
            <consortium name="ELIXIR-Norway"/>
        </authorList>
    </citation>
    <scope>NUCLEOTIDE SEQUENCE [LARGE SCALE GENOMIC DNA]</scope>
</reference>